<dbReference type="InterPro" id="IPR017850">
    <property type="entry name" value="Alkaline_phosphatase_core_sf"/>
</dbReference>
<dbReference type="OrthoDB" id="7392499at2759"/>
<feature type="binding site" evidence="9">
    <location>
        <position position="369"/>
    </location>
    <ligand>
        <name>Zn(2+)</name>
        <dbReference type="ChEBI" id="CHEBI:29105"/>
        <label>2</label>
    </ligand>
</feature>
<dbReference type="EC" id="3.1.3.1" evidence="2 11"/>
<dbReference type="AlphaFoldDB" id="A0A1Y2I6B7"/>
<dbReference type="PANTHER" id="PTHR11596">
    <property type="entry name" value="ALKALINE PHOSPHATASE"/>
    <property type="match status" value="1"/>
</dbReference>
<evidence type="ECO:0000256" key="9">
    <source>
        <dbReference type="PIRSR" id="PIRSR601952-2"/>
    </source>
</evidence>
<evidence type="ECO:0000256" key="8">
    <source>
        <dbReference type="PIRSR" id="PIRSR601952-1"/>
    </source>
</evidence>
<evidence type="ECO:0000256" key="10">
    <source>
        <dbReference type="RuleBase" id="RU003946"/>
    </source>
</evidence>
<feature type="active site" description="Phosphoserine intermediate" evidence="8">
    <location>
        <position position="128"/>
    </location>
</feature>
<dbReference type="InterPro" id="IPR018299">
    <property type="entry name" value="Alkaline_phosphatase_AS"/>
</dbReference>
<evidence type="ECO:0000256" key="5">
    <source>
        <dbReference type="ARBA" id="ARBA00022801"/>
    </source>
</evidence>
<dbReference type="PROSITE" id="PS00123">
    <property type="entry name" value="ALKALINE_PHOSPHATASE"/>
    <property type="match status" value="1"/>
</dbReference>
<evidence type="ECO:0000256" key="6">
    <source>
        <dbReference type="ARBA" id="ARBA00022833"/>
    </source>
</evidence>
<feature type="binding site" evidence="9">
    <location>
        <position position="179"/>
    </location>
    <ligand>
        <name>Mg(2+)</name>
        <dbReference type="ChEBI" id="CHEBI:18420"/>
    </ligand>
</feature>
<accession>A0A1Y2I6B7</accession>
<dbReference type="Gene3D" id="1.10.60.40">
    <property type="match status" value="1"/>
</dbReference>
<proteinExistence type="inferred from homology"/>
<organism evidence="13 14">
    <name type="scientific">Catenaria anguillulae PL171</name>
    <dbReference type="NCBI Taxonomy" id="765915"/>
    <lineage>
        <taxon>Eukaryota</taxon>
        <taxon>Fungi</taxon>
        <taxon>Fungi incertae sedis</taxon>
        <taxon>Blastocladiomycota</taxon>
        <taxon>Blastocladiomycetes</taxon>
        <taxon>Blastocladiales</taxon>
        <taxon>Catenariaceae</taxon>
        <taxon>Catenaria</taxon>
    </lineage>
</organism>
<comment type="catalytic activity">
    <reaction evidence="11">
        <text>a phosphate monoester + H2O = an alcohol + phosphate</text>
        <dbReference type="Rhea" id="RHEA:15017"/>
        <dbReference type="ChEBI" id="CHEBI:15377"/>
        <dbReference type="ChEBI" id="CHEBI:30879"/>
        <dbReference type="ChEBI" id="CHEBI:43474"/>
        <dbReference type="ChEBI" id="CHEBI:67140"/>
        <dbReference type="EC" id="3.1.3.1"/>
    </reaction>
</comment>
<comment type="caution">
    <text evidence="13">The sequence shown here is derived from an EMBL/GenBank/DDBJ whole genome shotgun (WGS) entry which is preliminary data.</text>
</comment>
<dbReference type="Pfam" id="PF00245">
    <property type="entry name" value="Alk_phosphatase"/>
    <property type="match status" value="1"/>
</dbReference>
<feature type="compositionally biased region" description="Basic and acidic residues" evidence="12">
    <location>
        <begin position="547"/>
        <end position="559"/>
    </location>
</feature>
<evidence type="ECO:0000256" key="2">
    <source>
        <dbReference type="ARBA" id="ARBA00012647"/>
    </source>
</evidence>
<feature type="binding site" evidence="9">
    <location>
        <position position="327"/>
    </location>
    <ligand>
        <name>Zn(2+)</name>
        <dbReference type="ChEBI" id="CHEBI:29105"/>
        <label>2</label>
    </ligand>
</feature>
<dbReference type="CDD" id="cd16012">
    <property type="entry name" value="ALP"/>
    <property type="match status" value="1"/>
</dbReference>
<evidence type="ECO:0000256" key="11">
    <source>
        <dbReference type="RuleBase" id="RU003947"/>
    </source>
</evidence>
<dbReference type="InterPro" id="IPR001952">
    <property type="entry name" value="Alkaline_phosphatase"/>
</dbReference>
<evidence type="ECO:0000256" key="1">
    <source>
        <dbReference type="ARBA" id="ARBA00005984"/>
    </source>
</evidence>
<dbReference type="GO" id="GO:0000329">
    <property type="term" value="C:fungal-type vacuole membrane"/>
    <property type="evidence" value="ECO:0007669"/>
    <property type="project" value="TreeGrafter"/>
</dbReference>
<dbReference type="EMBL" id="MCFL01000002">
    <property type="protein sequence ID" value="ORZ41032.1"/>
    <property type="molecule type" value="Genomic_DNA"/>
</dbReference>
<feature type="binding site" evidence="9">
    <location>
        <position position="181"/>
    </location>
    <ligand>
        <name>Mg(2+)</name>
        <dbReference type="ChEBI" id="CHEBI:18420"/>
    </ligand>
</feature>
<feature type="region of interest" description="Disordered" evidence="12">
    <location>
        <begin position="531"/>
        <end position="559"/>
    </location>
</feature>
<gene>
    <name evidence="13" type="ORF">BCR44DRAFT_127026</name>
</gene>
<evidence type="ECO:0000313" key="13">
    <source>
        <dbReference type="EMBL" id="ORZ41032.1"/>
    </source>
</evidence>
<keyword evidence="14" id="KW-1185">Reference proteome</keyword>
<dbReference type="GO" id="GO:0004035">
    <property type="term" value="F:alkaline phosphatase activity"/>
    <property type="evidence" value="ECO:0007669"/>
    <property type="project" value="UniProtKB-EC"/>
</dbReference>
<reference evidence="13 14" key="1">
    <citation type="submission" date="2016-07" db="EMBL/GenBank/DDBJ databases">
        <title>Pervasive Adenine N6-methylation of Active Genes in Fungi.</title>
        <authorList>
            <consortium name="DOE Joint Genome Institute"/>
            <person name="Mondo S.J."/>
            <person name="Dannebaum R.O."/>
            <person name="Kuo R.C."/>
            <person name="Labutti K."/>
            <person name="Haridas S."/>
            <person name="Kuo A."/>
            <person name="Salamov A."/>
            <person name="Ahrendt S.R."/>
            <person name="Lipzen A."/>
            <person name="Sullivan W."/>
            <person name="Andreopoulos W.B."/>
            <person name="Clum A."/>
            <person name="Lindquist E."/>
            <person name="Daum C."/>
            <person name="Ramamoorthy G.K."/>
            <person name="Gryganskyi A."/>
            <person name="Culley D."/>
            <person name="Magnuson J.K."/>
            <person name="James T.Y."/>
            <person name="O'Malley M.A."/>
            <person name="Stajich J.E."/>
            <person name="Spatafora J.W."/>
            <person name="Visel A."/>
            <person name="Grigoriev I.V."/>
        </authorList>
    </citation>
    <scope>NUCLEOTIDE SEQUENCE [LARGE SCALE GENOMIC DNA]</scope>
    <source>
        <strain evidence="13 14">PL171</strain>
    </source>
</reference>
<evidence type="ECO:0000256" key="12">
    <source>
        <dbReference type="SAM" id="MobiDB-lite"/>
    </source>
</evidence>
<keyword evidence="4 9" id="KW-0479">Metal-binding</keyword>
<evidence type="ECO:0000256" key="7">
    <source>
        <dbReference type="ARBA" id="ARBA00022842"/>
    </source>
</evidence>
<dbReference type="SMART" id="SM00098">
    <property type="entry name" value="alkPPc"/>
    <property type="match status" value="1"/>
</dbReference>
<comment type="cofactor">
    <cofactor evidence="9">
        <name>Zn(2+)</name>
        <dbReference type="ChEBI" id="CHEBI:29105"/>
    </cofactor>
    <text evidence="9">Binds 2 Zn(2+) ions.</text>
</comment>
<dbReference type="Gene3D" id="3.40.720.10">
    <property type="entry name" value="Alkaline Phosphatase, subunit A"/>
    <property type="match status" value="1"/>
</dbReference>
<feature type="region of interest" description="Disordered" evidence="12">
    <location>
        <begin position="1"/>
        <end position="28"/>
    </location>
</feature>
<keyword evidence="5 11" id="KW-0378">Hydrolase</keyword>
<feature type="binding site" evidence="9">
    <location>
        <position position="370"/>
    </location>
    <ligand>
        <name>Zn(2+)</name>
        <dbReference type="ChEBI" id="CHEBI:29105"/>
        <label>2</label>
    </ligand>
</feature>
<evidence type="ECO:0000313" key="14">
    <source>
        <dbReference type="Proteomes" id="UP000193411"/>
    </source>
</evidence>
<sequence length="559" mass="60832">MAFVASVAAQEPAYGRRPTPQPAPQPADVCESPLKVHHPESKVLGKWSTYTGKPQTNRRGCRPKKNFVFMISDGFGIASETIAREFYQWQTHGSDAAAMADVDDILPLDALHVGSVRTKASDSWVTDSAASATSFASGIKTANGAIGVDQREIPVATILEAAKQHGYLTGLVATSRITHATPAGFSAHVTTRDQEDLIAVHQIGDNPLGRSVDLMLGGGRRHFQPNTTRGGTRRDGRDLIAEGRNKFGWKSFIETRQELVQLPKTKAALPLLGLFAASHMDYEIDRNATAQASLAEMTDAALTILADASSECDSPGFFLMVEGSRIDHAAHANDAPTHIYDILAYQHAVSVVKSFVRANPNTGAISTSDHETGGVGKGWQVDRNRDQKFYYAWNPDKIATQKASIESFSSTITRFNGTDVAGFIRRTVADRLGVTDLTDAELARLIQGRDDAIARRYPGVFSMDNALSTLISTRSLVGFNTNGHTGQDVELYAINAPGLRGNMDNTYVAKYAGQFLGVWDSIPALSQRLRGMNVGPSRNSQPKVKRSFSEREYHVHHEH</sequence>
<feature type="binding site" evidence="9">
    <location>
        <position position="484"/>
    </location>
    <ligand>
        <name>Zn(2+)</name>
        <dbReference type="ChEBI" id="CHEBI:29105"/>
        <label>2</label>
    </ligand>
</feature>
<keyword evidence="7 9" id="KW-0460">Magnesium</keyword>
<dbReference type="STRING" id="765915.A0A1Y2I6B7"/>
<feature type="binding site" evidence="9">
    <location>
        <position position="331"/>
    </location>
    <ligand>
        <name>Zn(2+)</name>
        <dbReference type="ChEBI" id="CHEBI:29105"/>
        <label>2</label>
    </ligand>
</feature>
<protein>
    <recommendedName>
        <fullName evidence="2 11">Alkaline phosphatase</fullName>
        <ecNumber evidence="2 11">3.1.3.1</ecNumber>
    </recommendedName>
</protein>
<name>A0A1Y2I6B7_9FUNG</name>
<dbReference type="PRINTS" id="PR00113">
    <property type="entry name" value="ALKPHPHTASE"/>
</dbReference>
<comment type="cofactor">
    <cofactor evidence="9">
        <name>Mg(2+)</name>
        <dbReference type="ChEBI" id="CHEBI:18420"/>
    </cofactor>
    <text evidence="9">Binds 1 Mg(2+) ion.</text>
</comment>
<dbReference type="SUPFAM" id="SSF53649">
    <property type="entry name" value="Alkaline phosphatase-like"/>
    <property type="match status" value="1"/>
</dbReference>
<feature type="binding site" evidence="9">
    <location>
        <position position="73"/>
    </location>
    <ligand>
        <name>Zn(2+)</name>
        <dbReference type="ChEBI" id="CHEBI:29105"/>
        <label>2</label>
    </ligand>
</feature>
<dbReference type="GO" id="GO:0046872">
    <property type="term" value="F:metal ion binding"/>
    <property type="evidence" value="ECO:0007669"/>
    <property type="project" value="UniProtKB-KW"/>
</dbReference>
<comment type="similarity">
    <text evidence="1 10">Belongs to the alkaline phosphatase family.</text>
</comment>
<feature type="binding site" evidence="9">
    <location>
        <position position="322"/>
    </location>
    <ligand>
        <name>Mg(2+)</name>
        <dbReference type="ChEBI" id="CHEBI:18420"/>
    </ligand>
</feature>
<dbReference type="Proteomes" id="UP000193411">
    <property type="component" value="Unassembled WGS sequence"/>
</dbReference>
<keyword evidence="6 9" id="KW-0862">Zinc</keyword>
<dbReference type="PANTHER" id="PTHR11596:SF5">
    <property type="entry name" value="ALKALINE PHOSPHATASE"/>
    <property type="match status" value="1"/>
</dbReference>
<evidence type="ECO:0000256" key="3">
    <source>
        <dbReference type="ARBA" id="ARBA00022553"/>
    </source>
</evidence>
<evidence type="ECO:0000256" key="4">
    <source>
        <dbReference type="ARBA" id="ARBA00022723"/>
    </source>
</evidence>
<keyword evidence="3" id="KW-0597">Phosphoprotein</keyword>